<dbReference type="SUPFAM" id="SSF50370">
    <property type="entry name" value="Ricin B-like lectins"/>
    <property type="match status" value="1"/>
</dbReference>
<sequence>MTATGPSEPPPAPTIHDNFGFPAGYFVIRSLANGRLLDVSQDSTDDGAEIILWPEKDTSLVESFRTPESNNQVFFIDVSGALCSRDAGHAIDIEGK</sequence>
<gene>
    <name evidence="1" type="ORF">EWM64_g8192</name>
</gene>
<dbReference type="AlphaFoldDB" id="A0A4Y9ZPR5"/>
<protein>
    <recommendedName>
        <fullName evidence="3">Ricin B lectin domain-containing protein</fullName>
    </recommendedName>
</protein>
<comment type="caution">
    <text evidence="1">The sequence shown here is derived from an EMBL/GenBank/DDBJ whole genome shotgun (WGS) entry which is preliminary data.</text>
</comment>
<organism evidence="1 2">
    <name type="scientific">Hericium alpestre</name>
    <dbReference type="NCBI Taxonomy" id="135208"/>
    <lineage>
        <taxon>Eukaryota</taxon>
        <taxon>Fungi</taxon>
        <taxon>Dikarya</taxon>
        <taxon>Basidiomycota</taxon>
        <taxon>Agaricomycotina</taxon>
        <taxon>Agaricomycetes</taxon>
        <taxon>Russulales</taxon>
        <taxon>Hericiaceae</taxon>
        <taxon>Hericium</taxon>
    </lineage>
</organism>
<evidence type="ECO:0008006" key="3">
    <source>
        <dbReference type="Google" id="ProtNLM"/>
    </source>
</evidence>
<dbReference type="Gene3D" id="2.80.10.50">
    <property type="match status" value="1"/>
</dbReference>
<proteinExistence type="predicted"/>
<dbReference type="OrthoDB" id="9895617at2759"/>
<evidence type="ECO:0000313" key="1">
    <source>
        <dbReference type="EMBL" id="TFY75821.1"/>
    </source>
</evidence>
<name>A0A4Y9ZPR5_9AGAM</name>
<evidence type="ECO:0000313" key="2">
    <source>
        <dbReference type="Proteomes" id="UP000298061"/>
    </source>
</evidence>
<dbReference type="InterPro" id="IPR035992">
    <property type="entry name" value="Ricin_B-like_lectins"/>
</dbReference>
<reference evidence="1 2" key="1">
    <citation type="submission" date="2019-02" db="EMBL/GenBank/DDBJ databases">
        <title>Genome sequencing of the rare red list fungi Hericium alpestre (H. flagellum).</title>
        <authorList>
            <person name="Buettner E."/>
            <person name="Kellner H."/>
        </authorList>
    </citation>
    <scope>NUCLEOTIDE SEQUENCE [LARGE SCALE GENOMIC DNA]</scope>
    <source>
        <strain evidence="1 2">DSM 108284</strain>
    </source>
</reference>
<accession>A0A4Y9ZPR5</accession>
<keyword evidence="2" id="KW-1185">Reference proteome</keyword>
<dbReference type="EMBL" id="SFCI01001417">
    <property type="protein sequence ID" value="TFY75821.1"/>
    <property type="molecule type" value="Genomic_DNA"/>
</dbReference>
<dbReference type="Proteomes" id="UP000298061">
    <property type="component" value="Unassembled WGS sequence"/>
</dbReference>
<dbReference type="STRING" id="135208.A0A4Y9ZPR5"/>